<evidence type="ECO:0000313" key="2">
    <source>
        <dbReference type="Proteomes" id="UP000219897"/>
    </source>
</evidence>
<gene>
    <name evidence="1" type="ORF">CN495_00810</name>
</gene>
<reference evidence="1 2" key="1">
    <citation type="submission" date="2017-09" db="EMBL/GenBank/DDBJ databases">
        <title>Large-scale bioinformatics analysis of Bacillus genomes uncovers conserved roles of natural products in bacterial physiology.</title>
        <authorList>
            <consortium name="Agbiome Team Llc"/>
            <person name="Bleich R.M."/>
            <person name="Kirk G.J."/>
            <person name="Santa Maria K.C."/>
            <person name="Allen S.E."/>
            <person name="Farag S."/>
            <person name="Shank E.A."/>
            <person name="Bowers A."/>
        </authorList>
    </citation>
    <scope>NUCLEOTIDE SEQUENCE [LARGE SCALE GENOMIC DNA]</scope>
    <source>
        <strain evidence="1 2">AFS005140</strain>
    </source>
</reference>
<dbReference type="EMBL" id="NTYF01000001">
    <property type="protein sequence ID" value="PER59370.1"/>
    <property type="molecule type" value="Genomic_DNA"/>
</dbReference>
<dbReference type="Proteomes" id="UP000219897">
    <property type="component" value="Unassembled WGS sequence"/>
</dbReference>
<name>A0ABD6SL57_BACTU</name>
<evidence type="ECO:0008006" key="3">
    <source>
        <dbReference type="Google" id="ProtNLM"/>
    </source>
</evidence>
<dbReference type="AlphaFoldDB" id="A0ABD6SL57"/>
<protein>
    <recommendedName>
        <fullName evidence="3">Holin</fullName>
    </recommendedName>
</protein>
<evidence type="ECO:0000313" key="1">
    <source>
        <dbReference type="EMBL" id="PER59370.1"/>
    </source>
</evidence>
<proteinExistence type="predicted"/>
<comment type="caution">
    <text evidence="1">The sequence shown here is derived from an EMBL/GenBank/DDBJ whole genome shotgun (WGS) entry which is preliminary data.</text>
</comment>
<sequence>MLGFLFTKFGVPEAKSFLDELAPYLLSVGISLGIWSDHETGSEYTNKKGDVE</sequence>
<organism evidence="1 2">
    <name type="scientific">Bacillus thuringiensis</name>
    <dbReference type="NCBI Taxonomy" id="1428"/>
    <lineage>
        <taxon>Bacteria</taxon>
        <taxon>Bacillati</taxon>
        <taxon>Bacillota</taxon>
        <taxon>Bacilli</taxon>
        <taxon>Bacillales</taxon>
        <taxon>Bacillaceae</taxon>
        <taxon>Bacillus</taxon>
        <taxon>Bacillus cereus group</taxon>
    </lineage>
</organism>
<accession>A0ABD6SL57</accession>